<keyword evidence="1 2" id="KW-0238">DNA-binding</keyword>
<dbReference type="GO" id="GO:0003700">
    <property type="term" value="F:DNA-binding transcription factor activity"/>
    <property type="evidence" value="ECO:0007669"/>
    <property type="project" value="TreeGrafter"/>
</dbReference>
<evidence type="ECO:0000259" key="3">
    <source>
        <dbReference type="PROSITE" id="PS50977"/>
    </source>
</evidence>
<organism evidence="4 5">
    <name type="scientific">Brevibacterium linens ATCC 9172</name>
    <dbReference type="NCBI Taxonomy" id="1255617"/>
    <lineage>
        <taxon>Bacteria</taxon>
        <taxon>Bacillati</taxon>
        <taxon>Actinomycetota</taxon>
        <taxon>Actinomycetes</taxon>
        <taxon>Micrococcales</taxon>
        <taxon>Brevibacteriaceae</taxon>
        <taxon>Brevibacterium</taxon>
    </lineage>
</organism>
<dbReference type="Pfam" id="PF00440">
    <property type="entry name" value="TetR_N"/>
    <property type="match status" value="1"/>
</dbReference>
<dbReference type="InterPro" id="IPR009057">
    <property type="entry name" value="Homeodomain-like_sf"/>
</dbReference>
<protein>
    <submittedName>
        <fullName evidence="4">Transcriptional regulator, TetR family</fullName>
    </submittedName>
</protein>
<dbReference type="Gene3D" id="1.10.357.10">
    <property type="entry name" value="Tetracycline Repressor, domain 2"/>
    <property type="match status" value="1"/>
</dbReference>
<reference evidence="4 5" key="1">
    <citation type="submission" date="2017-03" db="EMBL/GenBank/DDBJ databases">
        <authorList>
            <person name="Afonso C.L."/>
            <person name="Miller P.J."/>
            <person name="Scott M.A."/>
            <person name="Spackman E."/>
            <person name="Goraichik I."/>
            <person name="Dimitrov K.M."/>
            <person name="Suarez D.L."/>
            <person name="Swayne D.E."/>
        </authorList>
    </citation>
    <scope>NUCLEOTIDE SEQUENCE [LARGE SCALE GENOMIC DNA]</scope>
    <source>
        <strain evidence="4 5">ATCC 9172</strain>
    </source>
</reference>
<dbReference type="SUPFAM" id="SSF46689">
    <property type="entry name" value="Homeodomain-like"/>
    <property type="match status" value="1"/>
</dbReference>
<proteinExistence type="predicted"/>
<dbReference type="EMBL" id="FXYY01000007">
    <property type="protein sequence ID" value="SMX79817.1"/>
    <property type="molecule type" value="Genomic_DNA"/>
</dbReference>
<gene>
    <name evidence="4" type="ORF">BLIN9172_01533</name>
</gene>
<dbReference type="GeneID" id="303222679"/>
<accession>A0A2H1IX51</accession>
<dbReference type="Proteomes" id="UP000234641">
    <property type="component" value="Unassembled WGS sequence"/>
</dbReference>
<dbReference type="PROSITE" id="PS50977">
    <property type="entry name" value="HTH_TETR_2"/>
    <property type="match status" value="1"/>
</dbReference>
<dbReference type="RefSeq" id="WP_240812127.1">
    <property type="nucleotide sequence ID" value="NZ_FXYY01000007.1"/>
</dbReference>
<feature type="DNA-binding region" description="H-T-H motif" evidence="2">
    <location>
        <begin position="69"/>
        <end position="88"/>
    </location>
</feature>
<dbReference type="PRINTS" id="PR00455">
    <property type="entry name" value="HTHTETR"/>
</dbReference>
<dbReference type="GO" id="GO:0000976">
    <property type="term" value="F:transcription cis-regulatory region binding"/>
    <property type="evidence" value="ECO:0007669"/>
    <property type="project" value="TreeGrafter"/>
</dbReference>
<dbReference type="PANTHER" id="PTHR30055:SF241">
    <property type="entry name" value="TRANSCRIPTIONAL REGULATORY PROTEIN"/>
    <property type="match status" value="1"/>
</dbReference>
<evidence type="ECO:0000313" key="4">
    <source>
        <dbReference type="EMBL" id="SMX79817.1"/>
    </source>
</evidence>
<sequence>MLSQLALRPAPAAGSDAGAADCILGHRRPHCNEMTMNTDELSPRRRQTRSTLVQAGISVFAVRGIDGASIEEICEAGGLTRGAFYSNFSSRDDLVLAIIEMRTSENLDRLDATIRRWSEQLMTTAEVPEIKALMTTFIDDVFNEKRQTVAETITEQEIELYCLRVPHLHARYVELNTTQLDRLAALVTTALDAAGATTKQPIGDFLTVIISVFDRIALSAAAGKAMDEHVDIDPSLIVEVLMHLIDFCPDSDG</sequence>
<dbReference type="InterPro" id="IPR001647">
    <property type="entry name" value="HTH_TetR"/>
</dbReference>
<evidence type="ECO:0000313" key="5">
    <source>
        <dbReference type="Proteomes" id="UP000234641"/>
    </source>
</evidence>
<dbReference type="AlphaFoldDB" id="A0A2H1IX51"/>
<dbReference type="InterPro" id="IPR050109">
    <property type="entry name" value="HTH-type_TetR-like_transc_reg"/>
</dbReference>
<evidence type="ECO:0000256" key="1">
    <source>
        <dbReference type="ARBA" id="ARBA00023125"/>
    </source>
</evidence>
<feature type="domain" description="HTH tetR-type" evidence="3">
    <location>
        <begin position="46"/>
        <end position="106"/>
    </location>
</feature>
<name>A0A2H1IX51_BRELN</name>
<dbReference type="PANTHER" id="PTHR30055">
    <property type="entry name" value="HTH-TYPE TRANSCRIPTIONAL REGULATOR RUTR"/>
    <property type="match status" value="1"/>
</dbReference>
<evidence type="ECO:0000256" key="2">
    <source>
        <dbReference type="PROSITE-ProRule" id="PRU00335"/>
    </source>
</evidence>